<evidence type="ECO:0000313" key="3">
    <source>
        <dbReference type="Proteomes" id="UP001551011"/>
    </source>
</evidence>
<dbReference type="RefSeq" id="WP_051819048.1">
    <property type="nucleotide sequence ID" value="NZ_JBEXDP010000076.1"/>
</dbReference>
<keyword evidence="3" id="KW-1185">Reference proteome</keyword>
<gene>
    <name evidence="2" type="ORF">AB0H04_43885</name>
</gene>
<evidence type="ECO:0000313" key="2">
    <source>
        <dbReference type="EMBL" id="MEU5713672.1"/>
    </source>
</evidence>
<organism evidence="2 3">
    <name type="scientific">Streptomyces flaveolus</name>
    <dbReference type="NCBI Taxonomy" id="67297"/>
    <lineage>
        <taxon>Bacteria</taxon>
        <taxon>Bacillati</taxon>
        <taxon>Actinomycetota</taxon>
        <taxon>Actinomycetes</taxon>
        <taxon>Kitasatosporales</taxon>
        <taxon>Streptomycetaceae</taxon>
        <taxon>Streptomyces</taxon>
    </lineage>
</organism>
<evidence type="ECO:0000256" key="1">
    <source>
        <dbReference type="SAM" id="SignalP"/>
    </source>
</evidence>
<name>A0ABV3ANZ1_9ACTN</name>
<reference evidence="2 3" key="1">
    <citation type="submission" date="2024-06" db="EMBL/GenBank/DDBJ databases">
        <title>The Natural Products Discovery Center: Release of the First 8490 Sequenced Strains for Exploring Actinobacteria Biosynthetic Diversity.</title>
        <authorList>
            <person name="Kalkreuter E."/>
            <person name="Kautsar S.A."/>
            <person name="Yang D."/>
            <person name="Bader C.D."/>
            <person name="Teijaro C.N."/>
            <person name="Fluegel L."/>
            <person name="Davis C.M."/>
            <person name="Simpson J.R."/>
            <person name="Lauterbach L."/>
            <person name="Steele A.D."/>
            <person name="Gui C."/>
            <person name="Meng S."/>
            <person name="Li G."/>
            <person name="Viehrig K."/>
            <person name="Ye F."/>
            <person name="Su P."/>
            <person name="Kiefer A.F."/>
            <person name="Nichols A."/>
            <person name="Cepeda A.J."/>
            <person name="Yan W."/>
            <person name="Fan B."/>
            <person name="Jiang Y."/>
            <person name="Adhikari A."/>
            <person name="Zheng C.-J."/>
            <person name="Schuster L."/>
            <person name="Cowan T.M."/>
            <person name="Smanski M.J."/>
            <person name="Chevrette M.G."/>
            <person name="De Carvalho L.P.S."/>
            <person name="Shen B."/>
        </authorList>
    </citation>
    <scope>NUCLEOTIDE SEQUENCE [LARGE SCALE GENOMIC DNA]</scope>
    <source>
        <strain evidence="2 3">NPDC020594</strain>
    </source>
</reference>
<accession>A0ABV3ANZ1</accession>
<protein>
    <submittedName>
        <fullName evidence="2">Uncharacterized protein</fullName>
    </submittedName>
</protein>
<feature type="chain" id="PRO_5046514689" evidence="1">
    <location>
        <begin position="28"/>
        <end position="116"/>
    </location>
</feature>
<keyword evidence="1" id="KW-0732">Signal</keyword>
<sequence>MTSLRIKRLTGAGVAVSAALLAGGVLAQPAAAIELPWGQANFYTGANLTGTVYPIPATDTECTNLPEPMYSVANFKYANVETYAGVDCTHPLANVTGLHWGNEPSGIRSYRVRVAW</sequence>
<comment type="caution">
    <text evidence="2">The sequence shown here is derived from an EMBL/GenBank/DDBJ whole genome shotgun (WGS) entry which is preliminary data.</text>
</comment>
<dbReference type="Proteomes" id="UP001551011">
    <property type="component" value="Unassembled WGS sequence"/>
</dbReference>
<feature type="signal peptide" evidence="1">
    <location>
        <begin position="1"/>
        <end position="27"/>
    </location>
</feature>
<dbReference type="EMBL" id="JBFAEG010000056">
    <property type="protein sequence ID" value="MEU5713672.1"/>
    <property type="molecule type" value="Genomic_DNA"/>
</dbReference>
<proteinExistence type="predicted"/>